<dbReference type="EMBL" id="JACHJR010000003">
    <property type="protein sequence ID" value="MBB4951939.1"/>
    <property type="molecule type" value="Genomic_DNA"/>
</dbReference>
<evidence type="ECO:0000256" key="1">
    <source>
        <dbReference type="SAM" id="MobiDB-lite"/>
    </source>
</evidence>
<organism evidence="2 3">
    <name type="scientific">Kitasatospora gansuensis</name>
    <dbReference type="NCBI Taxonomy" id="258050"/>
    <lineage>
        <taxon>Bacteria</taxon>
        <taxon>Bacillati</taxon>
        <taxon>Actinomycetota</taxon>
        <taxon>Actinomycetes</taxon>
        <taxon>Kitasatosporales</taxon>
        <taxon>Streptomycetaceae</taxon>
        <taxon>Kitasatospora</taxon>
    </lineage>
</organism>
<accession>A0A7W7SK39</accession>
<dbReference type="Proteomes" id="UP000573327">
    <property type="component" value="Unassembled WGS sequence"/>
</dbReference>
<feature type="region of interest" description="Disordered" evidence="1">
    <location>
        <begin position="1"/>
        <end position="48"/>
    </location>
</feature>
<gene>
    <name evidence="2" type="ORF">F4556_007593</name>
</gene>
<reference evidence="2 3" key="1">
    <citation type="submission" date="2020-08" db="EMBL/GenBank/DDBJ databases">
        <title>Sequencing the genomes of 1000 actinobacteria strains.</title>
        <authorList>
            <person name="Klenk H.-P."/>
        </authorList>
    </citation>
    <scope>NUCLEOTIDE SEQUENCE [LARGE SCALE GENOMIC DNA]</scope>
    <source>
        <strain evidence="2 3">DSM 44786</strain>
    </source>
</reference>
<dbReference type="AlphaFoldDB" id="A0A7W7SK39"/>
<comment type="caution">
    <text evidence="2">The sequence shown here is derived from an EMBL/GenBank/DDBJ whole genome shotgun (WGS) entry which is preliminary data.</text>
</comment>
<evidence type="ECO:0000313" key="3">
    <source>
        <dbReference type="Proteomes" id="UP000573327"/>
    </source>
</evidence>
<protein>
    <submittedName>
        <fullName evidence="2">Uncharacterized protein</fullName>
    </submittedName>
</protein>
<dbReference type="RefSeq" id="WP_184926009.1">
    <property type="nucleotide sequence ID" value="NZ_JACHJR010000003.1"/>
</dbReference>
<proteinExistence type="predicted"/>
<name>A0A7W7SK39_9ACTN</name>
<sequence length="115" mass="13114">MTPPADQVVPELTSPDQLTEEERRRIAARMPESSRRSRPVADPPAPELVNAEVEMTRRSWYAEREATDALARAVDELHFATRVPKHQVVSLLFRLAAEQQDLVLDHLRRTGQTHP</sequence>
<evidence type="ECO:0000313" key="2">
    <source>
        <dbReference type="EMBL" id="MBB4951939.1"/>
    </source>
</evidence>
<keyword evidence="3" id="KW-1185">Reference proteome</keyword>